<name>A0AB38G2N9_9ENTR</name>
<dbReference type="EMBL" id="RBIZ01000004">
    <property type="protein sequence ID" value="RKR54443.1"/>
    <property type="molecule type" value="Genomic_DNA"/>
</dbReference>
<dbReference type="PANTHER" id="PTHR43877">
    <property type="entry name" value="AMINOALKYLPHOSPHONATE N-ACETYLTRANSFERASE-RELATED-RELATED"/>
    <property type="match status" value="1"/>
</dbReference>
<protein>
    <submittedName>
        <fullName evidence="4">Acetyltransferase (GNAT) family protein</fullName>
    </submittedName>
    <submittedName>
        <fullName evidence="5">Predicted acetyltransferase</fullName>
    </submittedName>
</protein>
<evidence type="ECO:0000256" key="1">
    <source>
        <dbReference type="ARBA" id="ARBA00022679"/>
    </source>
</evidence>
<keyword evidence="7" id="KW-1185">Reference proteome</keyword>
<dbReference type="Gene3D" id="3.40.630.30">
    <property type="match status" value="1"/>
</dbReference>
<organism evidence="5 6">
    <name type="scientific">Yokenella regensburgei</name>
    <dbReference type="NCBI Taxonomy" id="158877"/>
    <lineage>
        <taxon>Bacteria</taxon>
        <taxon>Pseudomonadati</taxon>
        <taxon>Pseudomonadota</taxon>
        <taxon>Gammaproteobacteria</taxon>
        <taxon>Enterobacterales</taxon>
        <taxon>Enterobacteriaceae</taxon>
        <taxon>Yokenella</taxon>
    </lineage>
</organism>
<reference evidence="4 7" key="2">
    <citation type="submission" date="2018-10" db="EMBL/GenBank/DDBJ databases">
        <title>Genomic Encyclopedia of Type Strains, Phase IV (KMG-IV): sequencing the most valuable type-strain genomes for metagenomic binning, comparative biology and taxonomic classification.</title>
        <authorList>
            <person name="Goeker M."/>
        </authorList>
    </citation>
    <scope>NUCLEOTIDE SEQUENCE [LARGE SCALE GENOMIC DNA]</scope>
    <source>
        <strain evidence="4 7">DSM 5079</strain>
    </source>
</reference>
<accession>A0AB38G2N9</accession>
<dbReference type="Proteomes" id="UP000267341">
    <property type="component" value="Unassembled WGS sequence"/>
</dbReference>
<dbReference type="InterPro" id="IPR050832">
    <property type="entry name" value="Bact_Acetyltransf"/>
</dbReference>
<dbReference type="GO" id="GO:0016747">
    <property type="term" value="F:acyltransferase activity, transferring groups other than amino-acyl groups"/>
    <property type="evidence" value="ECO:0007669"/>
    <property type="project" value="InterPro"/>
</dbReference>
<comment type="caution">
    <text evidence="5">The sequence shown here is derived from an EMBL/GenBank/DDBJ whole genome shotgun (WGS) entry which is preliminary data.</text>
</comment>
<dbReference type="PROSITE" id="PS51186">
    <property type="entry name" value="GNAT"/>
    <property type="match status" value="1"/>
</dbReference>
<evidence type="ECO:0000313" key="6">
    <source>
        <dbReference type="Proteomes" id="UP000251313"/>
    </source>
</evidence>
<evidence type="ECO:0000313" key="5">
    <source>
        <dbReference type="EMBL" id="SQA65510.1"/>
    </source>
</evidence>
<dbReference type="InterPro" id="IPR000182">
    <property type="entry name" value="GNAT_dom"/>
</dbReference>
<dbReference type="AlphaFoldDB" id="A0AB38G2N9"/>
<dbReference type="Proteomes" id="UP000251313">
    <property type="component" value="Unassembled WGS sequence"/>
</dbReference>
<evidence type="ECO:0000313" key="7">
    <source>
        <dbReference type="Proteomes" id="UP000267341"/>
    </source>
</evidence>
<sequence>MGESAKIGALCRLLPGVSVKIQPLHLVPHHAECVTDWLWQAFGDPLSREVFASIINHSQQPDSLPLTFVATEGDTLLGTVGLWRCDLISRQDLFPWMGALYVSESARGQGLAGKLQQHVLDYAREMGFASLHLYSACRDFYERFGWQYIGDGLDYPDTTVHLYRYDLSPSASAMTE</sequence>
<proteinExistence type="predicted"/>
<keyword evidence="2" id="KW-0012">Acyltransferase</keyword>
<dbReference type="EMBL" id="UAVL01000021">
    <property type="protein sequence ID" value="SQA65510.1"/>
    <property type="molecule type" value="Genomic_DNA"/>
</dbReference>
<keyword evidence="1" id="KW-0808">Transferase</keyword>
<dbReference type="CDD" id="cd04301">
    <property type="entry name" value="NAT_SF"/>
    <property type="match status" value="1"/>
</dbReference>
<dbReference type="SUPFAM" id="SSF55729">
    <property type="entry name" value="Acyl-CoA N-acyltransferases (Nat)"/>
    <property type="match status" value="1"/>
</dbReference>
<evidence type="ECO:0000256" key="2">
    <source>
        <dbReference type="ARBA" id="ARBA00023315"/>
    </source>
</evidence>
<evidence type="ECO:0000259" key="3">
    <source>
        <dbReference type="PROSITE" id="PS51186"/>
    </source>
</evidence>
<reference evidence="5 6" key="1">
    <citation type="submission" date="2018-06" db="EMBL/GenBank/DDBJ databases">
        <authorList>
            <consortium name="Pathogen Informatics"/>
            <person name="Doyle S."/>
        </authorList>
    </citation>
    <scope>NUCLEOTIDE SEQUENCE [LARGE SCALE GENOMIC DNA]</scope>
    <source>
        <strain evidence="5 6">NCTC11967</strain>
    </source>
</reference>
<evidence type="ECO:0000313" key="4">
    <source>
        <dbReference type="EMBL" id="RKR54443.1"/>
    </source>
</evidence>
<gene>
    <name evidence="4" type="ORF">C7387_2604</name>
    <name evidence="5" type="ORF">NCTC11967_04541</name>
</gene>
<dbReference type="Pfam" id="PF00583">
    <property type="entry name" value="Acetyltransf_1"/>
    <property type="match status" value="1"/>
</dbReference>
<dbReference type="InterPro" id="IPR016181">
    <property type="entry name" value="Acyl_CoA_acyltransferase"/>
</dbReference>
<feature type="domain" description="N-acetyltransferase" evidence="3">
    <location>
        <begin position="19"/>
        <end position="166"/>
    </location>
</feature>